<dbReference type="SUPFAM" id="SSF54637">
    <property type="entry name" value="Thioesterase/thiol ester dehydrase-isomerase"/>
    <property type="match status" value="1"/>
</dbReference>
<proteinExistence type="predicted"/>
<keyword evidence="4" id="KW-1185">Reference proteome</keyword>
<protein>
    <recommendedName>
        <fullName evidence="2">Thioesterase domain-containing protein</fullName>
    </recommendedName>
</protein>
<gene>
    <name evidence="3" type="ORF">CDD81_2659</name>
</gene>
<dbReference type="InterPro" id="IPR052061">
    <property type="entry name" value="PTE-AB_protein"/>
</dbReference>
<evidence type="ECO:0000256" key="1">
    <source>
        <dbReference type="SAM" id="MobiDB-lite"/>
    </source>
</evidence>
<dbReference type="Proteomes" id="UP000226192">
    <property type="component" value="Unassembled WGS sequence"/>
</dbReference>
<evidence type="ECO:0000313" key="4">
    <source>
        <dbReference type="Proteomes" id="UP000226192"/>
    </source>
</evidence>
<dbReference type="CDD" id="cd03443">
    <property type="entry name" value="PaaI_thioesterase"/>
    <property type="match status" value="1"/>
</dbReference>
<dbReference type="STRING" id="1399860.A0A2C5XTA1"/>
<dbReference type="OrthoDB" id="506431at2759"/>
<sequence>MITRRQVGRGAWRLAQRQSQSRGQSYTTATREAAAASKSQARKWGAGSIAGLALFGVASGSVGAAAAWKTLRAQGLGFYSDEESLSRYSVPDDDAEARRVYQAIEAHPLVAELRQRPNLTESRPHVKMPAAFRRQSLTGNALSGPRRVPVPAIAWNEADGKSVTLIVYVGDELCGHPGLVHGGFLATLLDEGLAWCCFAALPHGIGVTARLAIDYRKPTPANSLLVLRGETVKVEGRKAWVKGSVELLPQAGDEGKEPVVVAEAEALYVSPRHAAMMPRLR</sequence>
<dbReference type="AlphaFoldDB" id="A0A2C5XTA1"/>
<organism evidence="3 4">
    <name type="scientific">Ophiocordyceps australis</name>
    <dbReference type="NCBI Taxonomy" id="1399860"/>
    <lineage>
        <taxon>Eukaryota</taxon>
        <taxon>Fungi</taxon>
        <taxon>Dikarya</taxon>
        <taxon>Ascomycota</taxon>
        <taxon>Pezizomycotina</taxon>
        <taxon>Sordariomycetes</taxon>
        <taxon>Hypocreomycetidae</taxon>
        <taxon>Hypocreales</taxon>
        <taxon>Ophiocordycipitaceae</taxon>
        <taxon>Ophiocordyceps</taxon>
    </lineage>
</organism>
<evidence type="ECO:0000259" key="2">
    <source>
        <dbReference type="Pfam" id="PF03061"/>
    </source>
</evidence>
<name>A0A2C5XTA1_9HYPO</name>
<dbReference type="InterPro" id="IPR029069">
    <property type="entry name" value="HotDog_dom_sf"/>
</dbReference>
<dbReference type="PANTHER" id="PTHR47260">
    <property type="entry name" value="UPF0644 PROTEIN PB2B4.06"/>
    <property type="match status" value="1"/>
</dbReference>
<dbReference type="Pfam" id="PF03061">
    <property type="entry name" value="4HBT"/>
    <property type="match status" value="1"/>
</dbReference>
<feature type="region of interest" description="Disordered" evidence="1">
    <location>
        <begin position="1"/>
        <end position="27"/>
    </location>
</feature>
<evidence type="ECO:0000313" key="3">
    <source>
        <dbReference type="EMBL" id="PHH59687.1"/>
    </source>
</evidence>
<reference evidence="3 4" key="1">
    <citation type="submission" date="2017-06" db="EMBL/GenBank/DDBJ databases">
        <title>Ant-infecting Ophiocordyceps genomes reveal a high diversity of potential behavioral manipulation genes and a possible major role for enterotoxins.</title>
        <authorList>
            <person name="De Bekker C."/>
            <person name="Evans H.C."/>
            <person name="Brachmann A."/>
            <person name="Hughes D.P."/>
        </authorList>
    </citation>
    <scope>NUCLEOTIDE SEQUENCE [LARGE SCALE GENOMIC DNA]</scope>
    <source>
        <strain evidence="3 4">Map64</strain>
    </source>
</reference>
<dbReference type="EMBL" id="NJET01000188">
    <property type="protein sequence ID" value="PHH59687.1"/>
    <property type="molecule type" value="Genomic_DNA"/>
</dbReference>
<feature type="compositionally biased region" description="Polar residues" evidence="1">
    <location>
        <begin position="16"/>
        <end position="27"/>
    </location>
</feature>
<dbReference type="PANTHER" id="PTHR47260:SF7">
    <property type="entry name" value="THIOESTERASE FAMILY PROTEIN (AFU_ORTHOLOGUE AFUA_1G10800)"/>
    <property type="match status" value="1"/>
</dbReference>
<dbReference type="Gene3D" id="3.10.129.10">
    <property type="entry name" value="Hotdog Thioesterase"/>
    <property type="match status" value="1"/>
</dbReference>
<feature type="domain" description="Thioesterase" evidence="2">
    <location>
        <begin position="178"/>
        <end position="241"/>
    </location>
</feature>
<accession>A0A2C5XTA1</accession>
<dbReference type="InterPro" id="IPR006683">
    <property type="entry name" value="Thioestr_dom"/>
</dbReference>
<comment type="caution">
    <text evidence="3">The sequence shown here is derived from an EMBL/GenBank/DDBJ whole genome shotgun (WGS) entry which is preliminary data.</text>
</comment>